<evidence type="ECO:0000313" key="5">
    <source>
        <dbReference type="Proteomes" id="UP000236743"/>
    </source>
</evidence>
<dbReference type="PANTHER" id="PTHR24220">
    <property type="entry name" value="IMPORT ATP-BINDING PROTEIN"/>
    <property type="match status" value="1"/>
</dbReference>
<dbReference type="GO" id="GO:0022857">
    <property type="term" value="F:transmembrane transporter activity"/>
    <property type="evidence" value="ECO:0007669"/>
    <property type="project" value="TreeGrafter"/>
</dbReference>
<dbReference type="GO" id="GO:0016887">
    <property type="term" value="F:ATP hydrolysis activity"/>
    <property type="evidence" value="ECO:0007669"/>
    <property type="project" value="InterPro"/>
</dbReference>
<dbReference type="SUPFAM" id="SSF52540">
    <property type="entry name" value="P-loop containing nucleoside triphosphate hydrolases"/>
    <property type="match status" value="1"/>
</dbReference>
<dbReference type="InterPro" id="IPR003593">
    <property type="entry name" value="AAA+_ATPase"/>
</dbReference>
<proteinExistence type="predicted"/>
<sequence length="239" mass="25474">MPASHSPDRATAKALRLSGVTLDHRGGDGRPFRVLDIPDLTVPSGAHIGLRGPSGSGKTSLLHVIAGLIVPSTGTVSWGETELSALPAASRDRWRLETLGFVFQDFHLIPELDILANITLPASFSSWRVVRSEQERAAAIAARMGLVDLRRRTGVLSRGEQQRVAIARAVCRRPALILADEPTASLDAAHADEVGALLVDAANEAGATLICATHDAALLARLERRLDIETTSPLRELVA</sequence>
<dbReference type="PROSITE" id="PS50893">
    <property type="entry name" value="ABC_TRANSPORTER_2"/>
    <property type="match status" value="1"/>
</dbReference>
<dbReference type="RefSeq" id="WP_103874186.1">
    <property type="nucleotide sequence ID" value="NZ_FNUY01000008.1"/>
</dbReference>
<dbReference type="AlphaFoldDB" id="A0A1H6C184"/>
<organism evidence="4 5">
    <name type="scientific">Bosea lathyri</name>
    <dbReference type="NCBI Taxonomy" id="1036778"/>
    <lineage>
        <taxon>Bacteria</taxon>
        <taxon>Pseudomonadati</taxon>
        <taxon>Pseudomonadota</taxon>
        <taxon>Alphaproteobacteria</taxon>
        <taxon>Hyphomicrobiales</taxon>
        <taxon>Boseaceae</taxon>
        <taxon>Bosea</taxon>
    </lineage>
</organism>
<dbReference type="InterPro" id="IPR015854">
    <property type="entry name" value="ABC_transpr_LolD-like"/>
</dbReference>
<evidence type="ECO:0000256" key="1">
    <source>
        <dbReference type="ARBA" id="ARBA00022741"/>
    </source>
</evidence>
<evidence type="ECO:0000256" key="2">
    <source>
        <dbReference type="ARBA" id="ARBA00022840"/>
    </source>
</evidence>
<keyword evidence="2 4" id="KW-0067">ATP-binding</keyword>
<dbReference type="SMART" id="SM00382">
    <property type="entry name" value="AAA"/>
    <property type="match status" value="1"/>
</dbReference>
<dbReference type="InterPro" id="IPR003439">
    <property type="entry name" value="ABC_transporter-like_ATP-bd"/>
</dbReference>
<dbReference type="Pfam" id="PF00005">
    <property type="entry name" value="ABC_tran"/>
    <property type="match status" value="1"/>
</dbReference>
<name>A0A1H6C184_9HYPH</name>
<dbReference type="InterPro" id="IPR027417">
    <property type="entry name" value="P-loop_NTPase"/>
</dbReference>
<keyword evidence="5" id="KW-1185">Reference proteome</keyword>
<keyword evidence="1" id="KW-0547">Nucleotide-binding</keyword>
<evidence type="ECO:0000313" key="4">
    <source>
        <dbReference type="EMBL" id="SEG66136.1"/>
    </source>
</evidence>
<feature type="domain" description="ABC transporter" evidence="3">
    <location>
        <begin position="15"/>
        <end position="238"/>
    </location>
</feature>
<accession>A0A1H6C184</accession>
<dbReference type="Proteomes" id="UP000236743">
    <property type="component" value="Unassembled WGS sequence"/>
</dbReference>
<dbReference type="GO" id="GO:0005524">
    <property type="term" value="F:ATP binding"/>
    <property type="evidence" value="ECO:0007669"/>
    <property type="project" value="UniProtKB-KW"/>
</dbReference>
<protein>
    <submittedName>
        <fullName evidence="4">Putative ABC transport system ATP-binding protein</fullName>
    </submittedName>
</protein>
<dbReference type="EMBL" id="FNUY01000008">
    <property type="protein sequence ID" value="SEG66136.1"/>
    <property type="molecule type" value="Genomic_DNA"/>
</dbReference>
<evidence type="ECO:0000259" key="3">
    <source>
        <dbReference type="PROSITE" id="PS50893"/>
    </source>
</evidence>
<dbReference type="Gene3D" id="3.40.50.300">
    <property type="entry name" value="P-loop containing nucleotide triphosphate hydrolases"/>
    <property type="match status" value="1"/>
</dbReference>
<reference evidence="4 5" key="1">
    <citation type="submission" date="2016-10" db="EMBL/GenBank/DDBJ databases">
        <authorList>
            <person name="de Groot N.N."/>
        </authorList>
    </citation>
    <scope>NUCLEOTIDE SEQUENCE [LARGE SCALE GENOMIC DNA]</scope>
    <source>
        <strain evidence="4 5">DSM 26656</strain>
    </source>
</reference>
<dbReference type="OrthoDB" id="7343243at2"/>
<dbReference type="PANTHER" id="PTHR24220:SF659">
    <property type="entry name" value="TRANSPORTER, PUTATIVE-RELATED"/>
    <property type="match status" value="1"/>
</dbReference>
<dbReference type="GO" id="GO:0005886">
    <property type="term" value="C:plasma membrane"/>
    <property type="evidence" value="ECO:0007669"/>
    <property type="project" value="TreeGrafter"/>
</dbReference>
<gene>
    <name evidence="4" type="ORF">SAMN04488115_108240</name>
</gene>